<dbReference type="AlphaFoldDB" id="A0A4D6M9V7"/>
<accession>A0A4D6M9V7</accession>
<evidence type="ECO:0000313" key="2">
    <source>
        <dbReference type="Proteomes" id="UP000501690"/>
    </source>
</evidence>
<name>A0A4D6M9V7_VIGUN</name>
<evidence type="ECO:0000313" key="1">
    <source>
        <dbReference type="EMBL" id="QCD96614.1"/>
    </source>
</evidence>
<organism evidence="1 2">
    <name type="scientific">Vigna unguiculata</name>
    <name type="common">Cowpea</name>
    <dbReference type="NCBI Taxonomy" id="3917"/>
    <lineage>
        <taxon>Eukaryota</taxon>
        <taxon>Viridiplantae</taxon>
        <taxon>Streptophyta</taxon>
        <taxon>Embryophyta</taxon>
        <taxon>Tracheophyta</taxon>
        <taxon>Spermatophyta</taxon>
        <taxon>Magnoliopsida</taxon>
        <taxon>eudicotyledons</taxon>
        <taxon>Gunneridae</taxon>
        <taxon>Pentapetalae</taxon>
        <taxon>rosids</taxon>
        <taxon>fabids</taxon>
        <taxon>Fabales</taxon>
        <taxon>Fabaceae</taxon>
        <taxon>Papilionoideae</taxon>
        <taxon>50 kb inversion clade</taxon>
        <taxon>NPAAA clade</taxon>
        <taxon>indigoferoid/millettioid clade</taxon>
        <taxon>Phaseoleae</taxon>
        <taxon>Vigna</taxon>
    </lineage>
</organism>
<reference evidence="1 2" key="1">
    <citation type="submission" date="2019-04" db="EMBL/GenBank/DDBJ databases">
        <title>An improved genome assembly and genetic linkage map for asparagus bean, Vigna unguiculata ssp. sesquipedialis.</title>
        <authorList>
            <person name="Xia Q."/>
            <person name="Zhang R."/>
            <person name="Dong Y."/>
        </authorList>
    </citation>
    <scope>NUCLEOTIDE SEQUENCE [LARGE SCALE GENOMIC DNA]</scope>
    <source>
        <tissue evidence="1">Leaf</tissue>
    </source>
</reference>
<keyword evidence="2" id="KW-1185">Reference proteome</keyword>
<gene>
    <name evidence="1" type="ORF">DEO72_LG6g1321</name>
</gene>
<proteinExistence type="predicted"/>
<dbReference type="EMBL" id="CP039350">
    <property type="protein sequence ID" value="QCD96614.1"/>
    <property type="molecule type" value="Genomic_DNA"/>
</dbReference>
<sequence>MEMEMAMTANGATTPTCWLRDSCRCFHGGSAVFSGVVARRGGVANKEEELATRCKCSDGVEAAAMVVRRRERRGASRGLMRGGRRRCCVKEEMRERGMQWRQRDSRWLQLIFSSGGAWWCAELVQPWLLRCGEDGCCGGRRDVKWRCGEDGGAVVVRVCCGNGADSGEECCCGGCGEGATRGFCFFRRVSVVAGEVGGGGYRGGWKERRKLGLGFWEMKMMTWQNLIG</sequence>
<dbReference type="Proteomes" id="UP000501690">
    <property type="component" value="Linkage Group LG6"/>
</dbReference>
<protein>
    <submittedName>
        <fullName evidence="1">Uncharacterized protein</fullName>
    </submittedName>
</protein>